<dbReference type="AlphaFoldDB" id="A0A8H3GRK3"/>
<name>A0A8H3GRK3_9AGAM</name>
<dbReference type="Proteomes" id="UP000663840">
    <property type="component" value="Unassembled WGS sequence"/>
</dbReference>
<evidence type="ECO:0000313" key="1">
    <source>
        <dbReference type="EMBL" id="CAE6462414.1"/>
    </source>
</evidence>
<dbReference type="EMBL" id="CAJMWR010003574">
    <property type="protein sequence ID" value="CAE6462414.1"/>
    <property type="molecule type" value="Genomic_DNA"/>
</dbReference>
<accession>A0A8H3GRK3</accession>
<protein>
    <submittedName>
        <fullName evidence="1">Uncharacterized protein</fullName>
    </submittedName>
</protein>
<sequence length="87" mass="10163">MGYRRAPIRRTVVYGHFARVIGYLQSYTSEAHSSNWQVQRYCRFSSIKIRVSGYFFIDSWAPSIFIHVFTSSIPRHHLQPIAPAICK</sequence>
<proteinExistence type="predicted"/>
<evidence type="ECO:0000313" key="2">
    <source>
        <dbReference type="Proteomes" id="UP000663840"/>
    </source>
</evidence>
<organism evidence="1 2">
    <name type="scientific">Rhizoctonia solani</name>
    <dbReference type="NCBI Taxonomy" id="456999"/>
    <lineage>
        <taxon>Eukaryota</taxon>
        <taxon>Fungi</taxon>
        <taxon>Dikarya</taxon>
        <taxon>Basidiomycota</taxon>
        <taxon>Agaricomycotina</taxon>
        <taxon>Agaricomycetes</taxon>
        <taxon>Cantharellales</taxon>
        <taxon>Ceratobasidiaceae</taxon>
        <taxon>Rhizoctonia</taxon>
    </lineage>
</organism>
<reference evidence="1" key="1">
    <citation type="submission" date="2021-01" db="EMBL/GenBank/DDBJ databases">
        <authorList>
            <person name="Kaushik A."/>
        </authorList>
    </citation>
    <scope>NUCLEOTIDE SEQUENCE</scope>
    <source>
        <strain evidence="1">AG1-1A</strain>
    </source>
</reference>
<comment type="caution">
    <text evidence="1">The sequence shown here is derived from an EMBL/GenBank/DDBJ whole genome shotgun (WGS) entry which is preliminary data.</text>
</comment>
<gene>
    <name evidence="1" type="ORF">RDB_LOCUS105115</name>
</gene>